<reference evidence="2" key="1">
    <citation type="submission" date="2023-03" db="EMBL/GenBank/DDBJ databases">
        <title>Massive genome expansion in bonnet fungi (Mycena s.s.) driven by repeated elements and novel gene families across ecological guilds.</title>
        <authorList>
            <consortium name="Lawrence Berkeley National Laboratory"/>
            <person name="Harder C.B."/>
            <person name="Miyauchi S."/>
            <person name="Viragh M."/>
            <person name="Kuo A."/>
            <person name="Thoen E."/>
            <person name="Andreopoulos B."/>
            <person name="Lu D."/>
            <person name="Skrede I."/>
            <person name="Drula E."/>
            <person name="Henrissat B."/>
            <person name="Morin E."/>
            <person name="Kohler A."/>
            <person name="Barry K."/>
            <person name="LaButti K."/>
            <person name="Morin E."/>
            <person name="Salamov A."/>
            <person name="Lipzen A."/>
            <person name="Mereny Z."/>
            <person name="Hegedus B."/>
            <person name="Baldrian P."/>
            <person name="Stursova M."/>
            <person name="Weitz H."/>
            <person name="Taylor A."/>
            <person name="Grigoriev I.V."/>
            <person name="Nagy L.G."/>
            <person name="Martin F."/>
            <person name="Kauserud H."/>
        </authorList>
    </citation>
    <scope>NUCLEOTIDE SEQUENCE</scope>
    <source>
        <strain evidence="2">9284</strain>
    </source>
</reference>
<evidence type="ECO:0000256" key="1">
    <source>
        <dbReference type="SAM" id="MobiDB-lite"/>
    </source>
</evidence>
<feature type="compositionally biased region" description="Acidic residues" evidence="1">
    <location>
        <begin position="367"/>
        <end position="382"/>
    </location>
</feature>
<dbReference type="Proteomes" id="UP001221142">
    <property type="component" value="Unassembled WGS sequence"/>
</dbReference>
<feature type="compositionally biased region" description="Acidic residues" evidence="1">
    <location>
        <begin position="303"/>
        <end position="320"/>
    </location>
</feature>
<proteinExistence type="predicted"/>
<feature type="region of interest" description="Disordered" evidence="1">
    <location>
        <begin position="259"/>
        <end position="336"/>
    </location>
</feature>
<feature type="compositionally biased region" description="Low complexity" evidence="1">
    <location>
        <begin position="203"/>
        <end position="218"/>
    </location>
</feature>
<evidence type="ECO:0000313" key="3">
    <source>
        <dbReference type="Proteomes" id="UP001221142"/>
    </source>
</evidence>
<dbReference type="AlphaFoldDB" id="A0AAD7BB89"/>
<comment type="caution">
    <text evidence="2">The sequence shown here is derived from an EMBL/GenBank/DDBJ whole genome shotgun (WGS) entry which is preliminary data.</text>
</comment>
<feature type="compositionally biased region" description="Basic and acidic residues" evidence="1">
    <location>
        <begin position="116"/>
        <end position="129"/>
    </location>
</feature>
<dbReference type="EMBL" id="JARKIF010000024">
    <property type="protein sequence ID" value="KAJ7615451.1"/>
    <property type="molecule type" value="Genomic_DNA"/>
</dbReference>
<keyword evidence="3" id="KW-1185">Reference proteome</keyword>
<feature type="region of interest" description="Disordered" evidence="1">
    <location>
        <begin position="188"/>
        <end position="237"/>
    </location>
</feature>
<gene>
    <name evidence="2" type="ORF">FB45DRAFT_935707</name>
</gene>
<sequence length="398" mass="43947">MNSKTTPCTPSKVWSQRLYVGSPATWMPPMSTNGDALMDDYFASTGPRRQSTPIYHLPFFLLNRNFTGDGHFPGGGLYTGRSNGYYASGFVPLQLPGYHRDIRVYHMSAPSNDNTFSKDKENAHPEGNSKESSCSVPPQALDTPRRQPFILHAPTPEETALEAFREIFGANEFDSYTPRHDARDAEAGRVALPPTPPPPVFIPPSSASRSSSSSESSSLATAALQPESPVDDDADLRAPTPFRFIPALPLRFPGLFASPESDVFDGEGQDANLNESESETESEWEWDEEEATMAIFFGRGVNDDEDDEDGYDSYDEDEDSGLPPMETGENGYRRRDVGLMPMALGGEGLGRRERVRFVLPDERAYGAEDDADEEGDWDEYDGFESAPYGSEEEEGNEI</sequence>
<feature type="region of interest" description="Disordered" evidence="1">
    <location>
        <begin position="360"/>
        <end position="398"/>
    </location>
</feature>
<name>A0AAD7BB89_9AGAR</name>
<accession>A0AAD7BB89</accession>
<protein>
    <submittedName>
        <fullName evidence="2">Uncharacterized protein</fullName>
    </submittedName>
</protein>
<feature type="compositionally biased region" description="Acidic residues" evidence="1">
    <location>
        <begin position="276"/>
        <end position="291"/>
    </location>
</feature>
<feature type="compositionally biased region" description="Pro residues" evidence="1">
    <location>
        <begin position="193"/>
        <end position="202"/>
    </location>
</feature>
<feature type="region of interest" description="Disordered" evidence="1">
    <location>
        <begin position="110"/>
        <end position="142"/>
    </location>
</feature>
<organism evidence="2 3">
    <name type="scientific">Roridomyces roridus</name>
    <dbReference type="NCBI Taxonomy" id="1738132"/>
    <lineage>
        <taxon>Eukaryota</taxon>
        <taxon>Fungi</taxon>
        <taxon>Dikarya</taxon>
        <taxon>Basidiomycota</taxon>
        <taxon>Agaricomycotina</taxon>
        <taxon>Agaricomycetes</taxon>
        <taxon>Agaricomycetidae</taxon>
        <taxon>Agaricales</taxon>
        <taxon>Marasmiineae</taxon>
        <taxon>Mycenaceae</taxon>
        <taxon>Roridomyces</taxon>
    </lineage>
</organism>
<evidence type="ECO:0000313" key="2">
    <source>
        <dbReference type="EMBL" id="KAJ7615451.1"/>
    </source>
</evidence>